<accession>A0A942E1J4</accession>
<protein>
    <submittedName>
        <fullName evidence="2">Type II toxin-antitoxin system RelE/ParE family toxin</fullName>
    </submittedName>
</protein>
<dbReference type="RefSeq" id="WP_188256771.1">
    <property type="nucleotide sequence ID" value="NZ_JABVCF010000012.1"/>
</dbReference>
<dbReference type="AlphaFoldDB" id="A0A942E1J4"/>
<keyword evidence="1" id="KW-1277">Toxin-antitoxin system</keyword>
<dbReference type="Gene3D" id="3.30.2310.20">
    <property type="entry name" value="RelE-like"/>
    <property type="match status" value="1"/>
</dbReference>
<keyword evidence="3" id="KW-1185">Reference proteome</keyword>
<dbReference type="Proteomes" id="UP000680348">
    <property type="component" value="Unassembled WGS sequence"/>
</dbReference>
<reference evidence="2" key="1">
    <citation type="submission" date="2021-04" db="EMBL/GenBank/DDBJ databases">
        <title>Pseudaminobacter soli sp. nov., isolated from paddy soil contaminated by heavy metals.</title>
        <authorList>
            <person name="Zhang K."/>
        </authorList>
    </citation>
    <scope>NUCLEOTIDE SEQUENCE</scope>
    <source>
        <strain evidence="2">19-2017</strain>
    </source>
</reference>
<sequence length="95" mass="11237">MRVIFLASSDEDVRWFTRYYRTTFPEGRSQARALAAMEANPFIGHPVSDREEREFSIPRTPFSLIYRIADDCIEILRLWDGRANPGRLNWLDQEE</sequence>
<evidence type="ECO:0000313" key="2">
    <source>
        <dbReference type="EMBL" id="MBS3651232.1"/>
    </source>
</evidence>
<name>A0A942E1J4_9HYPH</name>
<dbReference type="Pfam" id="PF05016">
    <property type="entry name" value="ParE_toxin"/>
    <property type="match status" value="1"/>
</dbReference>
<evidence type="ECO:0000256" key="1">
    <source>
        <dbReference type="ARBA" id="ARBA00022649"/>
    </source>
</evidence>
<gene>
    <name evidence="2" type="ORF">KEU06_21700</name>
</gene>
<dbReference type="InterPro" id="IPR035093">
    <property type="entry name" value="RelE/ParE_toxin_dom_sf"/>
</dbReference>
<evidence type="ECO:0000313" key="3">
    <source>
        <dbReference type="Proteomes" id="UP000680348"/>
    </source>
</evidence>
<organism evidence="2 3">
    <name type="scientific">Pseudaminobacter soli</name>
    <name type="common">ex Zhang et al. 2022</name>
    <dbReference type="NCBI Taxonomy" id="2831468"/>
    <lineage>
        <taxon>Bacteria</taxon>
        <taxon>Pseudomonadati</taxon>
        <taxon>Pseudomonadota</taxon>
        <taxon>Alphaproteobacteria</taxon>
        <taxon>Hyphomicrobiales</taxon>
        <taxon>Phyllobacteriaceae</taxon>
        <taxon>Pseudaminobacter</taxon>
    </lineage>
</organism>
<proteinExistence type="predicted"/>
<comment type="caution">
    <text evidence="2">The sequence shown here is derived from an EMBL/GenBank/DDBJ whole genome shotgun (WGS) entry which is preliminary data.</text>
</comment>
<dbReference type="InterPro" id="IPR007712">
    <property type="entry name" value="RelE/ParE_toxin"/>
</dbReference>
<dbReference type="EMBL" id="JAGWCR010000012">
    <property type="protein sequence ID" value="MBS3651232.1"/>
    <property type="molecule type" value="Genomic_DNA"/>
</dbReference>